<dbReference type="Proteomes" id="UP000198393">
    <property type="component" value="Unassembled WGS sequence"/>
</dbReference>
<gene>
    <name evidence="1" type="ORF">SAMN05421640_0481</name>
</gene>
<dbReference type="EMBL" id="FZPD01000001">
    <property type="protein sequence ID" value="SNS51644.1"/>
    <property type="molecule type" value="Genomic_DNA"/>
</dbReference>
<organism evidence="1 2">
    <name type="scientific">Ekhidna lutea</name>
    <dbReference type="NCBI Taxonomy" id="447679"/>
    <lineage>
        <taxon>Bacteria</taxon>
        <taxon>Pseudomonadati</taxon>
        <taxon>Bacteroidota</taxon>
        <taxon>Cytophagia</taxon>
        <taxon>Cytophagales</taxon>
        <taxon>Reichenbachiellaceae</taxon>
        <taxon>Ekhidna</taxon>
    </lineage>
</organism>
<reference evidence="1 2" key="1">
    <citation type="submission" date="2017-06" db="EMBL/GenBank/DDBJ databases">
        <authorList>
            <person name="Kim H.J."/>
            <person name="Triplett B.A."/>
        </authorList>
    </citation>
    <scope>NUCLEOTIDE SEQUENCE [LARGE SCALE GENOMIC DNA]</scope>
    <source>
        <strain evidence="1 2">DSM 19307</strain>
    </source>
</reference>
<evidence type="ECO:0000313" key="2">
    <source>
        <dbReference type="Proteomes" id="UP000198393"/>
    </source>
</evidence>
<protein>
    <submittedName>
        <fullName evidence="1">Uncharacterized protein</fullName>
    </submittedName>
</protein>
<name>A0A239F6C6_EKHLU</name>
<accession>A0A239F6C6</accession>
<evidence type="ECO:0000313" key="1">
    <source>
        <dbReference type="EMBL" id="SNS51644.1"/>
    </source>
</evidence>
<dbReference type="RefSeq" id="WP_089355246.1">
    <property type="nucleotide sequence ID" value="NZ_FZPD01000001.1"/>
</dbReference>
<keyword evidence="2" id="KW-1185">Reference proteome</keyword>
<dbReference type="OrthoDB" id="1467065at2"/>
<sequence length="254" mass="28435">MKYTFVILVLIAFQGQSQSYTVIHTIGKIYDTQSGSYLSKGTKISEDANLKFETDDARAAVLSSERGRFVIQQNSSSTSQSDAVYALTSVISPVRGRLSTRAGSINNTLDFQKHFNEGPIALLGDSYFVSVSSSAFPMSESKFFYVQYQYANETINKKLDNDGENLVFDLKEFFSIDGNSINPEMVKDAKLLYYNTEEQASTFITKMDLAYVSDEQLKSLNEQFPDDANALLEIINSIYGKCTEEQLKKAISNF</sequence>
<dbReference type="AlphaFoldDB" id="A0A239F6C6"/>
<proteinExistence type="predicted"/>